<comment type="caution">
    <text evidence="2">The sequence shown here is derived from an EMBL/GenBank/DDBJ whole genome shotgun (WGS) entry which is preliminary data.</text>
</comment>
<dbReference type="Proteomes" id="UP001209540">
    <property type="component" value="Unassembled WGS sequence"/>
</dbReference>
<sequence>MTQQNENSNPQGDGPMDDVVNRLQNIQLESLSSLPNNSPDQKEPTAERDQRIMNMIHDLQETYNKVQSIRTEHQQRLHQHHETMSDVMECLEKILDNYNCSLTGTPIEEEHFINELDQLASAFKSKMDMLLDNASFNNYIEFEFYKVIQKIVQILQSNKNVHNH</sequence>
<keyword evidence="3" id="KW-1185">Reference proteome</keyword>
<name>A0AAD5K008_9FUNG</name>
<accession>A0AAD5K008</accession>
<dbReference type="AlphaFoldDB" id="A0AAD5K008"/>
<feature type="region of interest" description="Disordered" evidence="1">
    <location>
        <begin position="1"/>
        <end position="46"/>
    </location>
</feature>
<feature type="compositionally biased region" description="Low complexity" evidence="1">
    <location>
        <begin position="30"/>
        <end position="39"/>
    </location>
</feature>
<reference evidence="2" key="1">
    <citation type="journal article" date="2022" name="IScience">
        <title>Evolution of zygomycete secretomes and the origins of terrestrial fungal ecologies.</title>
        <authorList>
            <person name="Chang Y."/>
            <person name="Wang Y."/>
            <person name="Mondo S."/>
            <person name="Ahrendt S."/>
            <person name="Andreopoulos W."/>
            <person name="Barry K."/>
            <person name="Beard J."/>
            <person name="Benny G.L."/>
            <person name="Blankenship S."/>
            <person name="Bonito G."/>
            <person name="Cuomo C."/>
            <person name="Desiro A."/>
            <person name="Gervers K.A."/>
            <person name="Hundley H."/>
            <person name="Kuo A."/>
            <person name="LaButti K."/>
            <person name="Lang B.F."/>
            <person name="Lipzen A."/>
            <person name="O'Donnell K."/>
            <person name="Pangilinan J."/>
            <person name="Reynolds N."/>
            <person name="Sandor L."/>
            <person name="Smith M.E."/>
            <person name="Tsang A."/>
            <person name="Grigoriev I.V."/>
            <person name="Stajich J.E."/>
            <person name="Spatafora J.W."/>
        </authorList>
    </citation>
    <scope>NUCLEOTIDE SEQUENCE</scope>
    <source>
        <strain evidence="2">RSA 2281</strain>
    </source>
</reference>
<proteinExistence type="predicted"/>
<feature type="compositionally biased region" description="Polar residues" evidence="1">
    <location>
        <begin position="1"/>
        <end position="11"/>
    </location>
</feature>
<evidence type="ECO:0000256" key="1">
    <source>
        <dbReference type="SAM" id="MobiDB-lite"/>
    </source>
</evidence>
<dbReference type="EMBL" id="JAIXMP010000014">
    <property type="protein sequence ID" value="KAI9262362.1"/>
    <property type="molecule type" value="Genomic_DNA"/>
</dbReference>
<reference evidence="2" key="2">
    <citation type="submission" date="2023-02" db="EMBL/GenBank/DDBJ databases">
        <authorList>
            <consortium name="DOE Joint Genome Institute"/>
            <person name="Mondo S.J."/>
            <person name="Chang Y."/>
            <person name="Wang Y."/>
            <person name="Ahrendt S."/>
            <person name="Andreopoulos W."/>
            <person name="Barry K."/>
            <person name="Beard J."/>
            <person name="Benny G.L."/>
            <person name="Blankenship S."/>
            <person name="Bonito G."/>
            <person name="Cuomo C."/>
            <person name="Desiro A."/>
            <person name="Gervers K.A."/>
            <person name="Hundley H."/>
            <person name="Kuo A."/>
            <person name="LaButti K."/>
            <person name="Lang B.F."/>
            <person name="Lipzen A."/>
            <person name="O'Donnell K."/>
            <person name="Pangilinan J."/>
            <person name="Reynolds N."/>
            <person name="Sandor L."/>
            <person name="Smith M.W."/>
            <person name="Tsang A."/>
            <person name="Grigoriev I.V."/>
            <person name="Stajich J.E."/>
            <person name="Spatafora J.W."/>
        </authorList>
    </citation>
    <scope>NUCLEOTIDE SEQUENCE</scope>
    <source>
        <strain evidence="2">RSA 2281</strain>
    </source>
</reference>
<gene>
    <name evidence="2" type="ORF">BDA99DRAFT_537707</name>
</gene>
<protein>
    <submittedName>
        <fullName evidence="2">Uncharacterized protein</fullName>
    </submittedName>
</protein>
<organism evidence="2 3">
    <name type="scientific">Phascolomyces articulosus</name>
    <dbReference type="NCBI Taxonomy" id="60185"/>
    <lineage>
        <taxon>Eukaryota</taxon>
        <taxon>Fungi</taxon>
        <taxon>Fungi incertae sedis</taxon>
        <taxon>Mucoromycota</taxon>
        <taxon>Mucoromycotina</taxon>
        <taxon>Mucoromycetes</taxon>
        <taxon>Mucorales</taxon>
        <taxon>Lichtheimiaceae</taxon>
        <taxon>Phascolomyces</taxon>
    </lineage>
</organism>
<evidence type="ECO:0000313" key="3">
    <source>
        <dbReference type="Proteomes" id="UP001209540"/>
    </source>
</evidence>
<evidence type="ECO:0000313" key="2">
    <source>
        <dbReference type="EMBL" id="KAI9262362.1"/>
    </source>
</evidence>